<dbReference type="NCBIfam" id="TIGR01730">
    <property type="entry name" value="RND_mfp"/>
    <property type="match status" value="1"/>
</dbReference>
<feature type="domain" description="YknX-like C-terminal permuted SH3-like" evidence="5">
    <location>
        <begin position="280"/>
        <end position="347"/>
    </location>
</feature>
<protein>
    <submittedName>
        <fullName evidence="6">Membrane fusion protein, multidrug efflux system</fullName>
    </submittedName>
</protein>
<evidence type="ECO:0000313" key="6">
    <source>
        <dbReference type="EMBL" id="SFU36203.1"/>
    </source>
</evidence>
<dbReference type="Pfam" id="PF25954">
    <property type="entry name" value="Beta-barrel_RND_2"/>
    <property type="match status" value="1"/>
</dbReference>
<dbReference type="FunFam" id="2.40.30.170:FF:000010">
    <property type="entry name" value="Efflux RND transporter periplasmic adaptor subunit"/>
    <property type="match status" value="1"/>
</dbReference>
<dbReference type="Gene3D" id="2.40.420.20">
    <property type="match status" value="1"/>
</dbReference>
<dbReference type="RefSeq" id="WP_089792592.1">
    <property type="nucleotide sequence ID" value="NZ_FPBP01000001.1"/>
</dbReference>
<gene>
    <name evidence="6" type="ORF">SAMN04487955_101526</name>
</gene>
<accession>A0A1I7FJ18</accession>
<dbReference type="Proteomes" id="UP000198693">
    <property type="component" value="Unassembled WGS sequence"/>
</dbReference>
<dbReference type="Pfam" id="PF25989">
    <property type="entry name" value="YknX_C"/>
    <property type="match status" value="1"/>
</dbReference>
<evidence type="ECO:0000259" key="4">
    <source>
        <dbReference type="Pfam" id="PF25954"/>
    </source>
</evidence>
<dbReference type="OrthoDB" id="9806939at2"/>
<dbReference type="SUPFAM" id="SSF111369">
    <property type="entry name" value="HlyD-like secretion proteins"/>
    <property type="match status" value="1"/>
</dbReference>
<dbReference type="Pfam" id="PF25917">
    <property type="entry name" value="BSH_RND"/>
    <property type="match status" value="1"/>
</dbReference>
<feature type="coiled-coil region" evidence="2">
    <location>
        <begin position="111"/>
        <end position="166"/>
    </location>
</feature>
<keyword evidence="2" id="KW-0175">Coiled coil</keyword>
<dbReference type="PANTHER" id="PTHR30469:SF16">
    <property type="entry name" value="HAE1 FAMILY EFFLUX PUMP MFP COMPONENT"/>
    <property type="match status" value="1"/>
</dbReference>
<evidence type="ECO:0000259" key="3">
    <source>
        <dbReference type="Pfam" id="PF25917"/>
    </source>
</evidence>
<evidence type="ECO:0000256" key="2">
    <source>
        <dbReference type="SAM" id="Coils"/>
    </source>
</evidence>
<keyword evidence="7" id="KW-1185">Reference proteome</keyword>
<comment type="similarity">
    <text evidence="1">Belongs to the membrane fusion protein (MFP) (TC 8.A.1) family.</text>
</comment>
<dbReference type="InterPro" id="IPR058625">
    <property type="entry name" value="MdtA-like_BSH"/>
</dbReference>
<dbReference type="STRING" id="463301.SAMN04487955_101526"/>
<name>A0A1I7FJ18_9GAMM</name>
<dbReference type="PANTHER" id="PTHR30469">
    <property type="entry name" value="MULTIDRUG RESISTANCE PROTEIN MDTA"/>
    <property type="match status" value="1"/>
</dbReference>
<dbReference type="AlphaFoldDB" id="A0A1I7FJ18"/>
<sequence>MPLIPHLVRRPVLIRFQDTLAAALLIVLGLLAQPLAAQEPTAVIGARASLEPWSDPIEGLGTLSADESVTLSTTVTEIIRELNFQDGDTVEAGRLLVRLADDEEQADLRAAQALRDERRNAVNRLAQLQERNLAPRAEVEDSRARLRQVEAEIQALEARLDNYQLRAPFDGRVGFRNVSVGALVTPGMDLVTLDKLDVMKLDFTIPEVTLGLLEPGLTLTAHSAAYPEQVFAGKVASIGTRVDPVSRSVTVRAELDNPELHLRPGMLMRVVVRRPPRETLVLPESVLIPEGQRQYVLVLHEDEAYRVERRQVKLGARREGEVEIVEGLESGDLVVAHGTDRVRDGQQARLLGIMEEGTTVADILSRERDPAEADS</sequence>
<evidence type="ECO:0000256" key="1">
    <source>
        <dbReference type="ARBA" id="ARBA00009477"/>
    </source>
</evidence>
<reference evidence="7" key="1">
    <citation type="submission" date="2016-10" db="EMBL/GenBank/DDBJ databases">
        <authorList>
            <person name="Varghese N."/>
            <person name="Submissions S."/>
        </authorList>
    </citation>
    <scope>NUCLEOTIDE SEQUENCE [LARGE SCALE GENOMIC DNA]</scope>
    <source>
        <strain evidence="7">CGMCC 1.6981</strain>
    </source>
</reference>
<dbReference type="Gene3D" id="2.40.50.100">
    <property type="match status" value="1"/>
</dbReference>
<dbReference type="GO" id="GO:0015562">
    <property type="term" value="F:efflux transmembrane transporter activity"/>
    <property type="evidence" value="ECO:0007669"/>
    <property type="project" value="TreeGrafter"/>
</dbReference>
<dbReference type="EMBL" id="FPBP01000001">
    <property type="protein sequence ID" value="SFU36203.1"/>
    <property type="molecule type" value="Genomic_DNA"/>
</dbReference>
<dbReference type="InterPro" id="IPR058792">
    <property type="entry name" value="Beta-barrel_RND_2"/>
</dbReference>
<dbReference type="Gene3D" id="1.10.287.470">
    <property type="entry name" value="Helix hairpin bin"/>
    <property type="match status" value="1"/>
</dbReference>
<dbReference type="InterPro" id="IPR058637">
    <property type="entry name" value="YknX-like_C"/>
</dbReference>
<dbReference type="GO" id="GO:1990281">
    <property type="term" value="C:efflux pump complex"/>
    <property type="evidence" value="ECO:0007669"/>
    <property type="project" value="TreeGrafter"/>
</dbReference>
<feature type="domain" description="CusB-like beta-barrel" evidence="4">
    <location>
        <begin position="202"/>
        <end position="273"/>
    </location>
</feature>
<evidence type="ECO:0000313" key="7">
    <source>
        <dbReference type="Proteomes" id="UP000198693"/>
    </source>
</evidence>
<dbReference type="Gene3D" id="2.40.30.170">
    <property type="match status" value="1"/>
</dbReference>
<evidence type="ECO:0000259" key="5">
    <source>
        <dbReference type="Pfam" id="PF25989"/>
    </source>
</evidence>
<feature type="domain" description="Multidrug resistance protein MdtA-like barrel-sandwich hybrid" evidence="3">
    <location>
        <begin position="68"/>
        <end position="188"/>
    </location>
</feature>
<organism evidence="6 7">
    <name type="scientific">Halomonas korlensis</name>
    <dbReference type="NCBI Taxonomy" id="463301"/>
    <lineage>
        <taxon>Bacteria</taxon>
        <taxon>Pseudomonadati</taxon>
        <taxon>Pseudomonadota</taxon>
        <taxon>Gammaproteobacteria</taxon>
        <taxon>Oceanospirillales</taxon>
        <taxon>Halomonadaceae</taxon>
        <taxon>Halomonas</taxon>
    </lineage>
</organism>
<dbReference type="InterPro" id="IPR006143">
    <property type="entry name" value="RND_pump_MFP"/>
</dbReference>
<proteinExistence type="inferred from homology"/>